<evidence type="ECO:0000256" key="2">
    <source>
        <dbReference type="SAM" id="SignalP"/>
    </source>
</evidence>
<protein>
    <submittedName>
        <fullName evidence="3">Uncharacterized protein</fullName>
    </submittedName>
</protein>
<dbReference type="EnsemblMetazoa" id="XM_050653356.1">
    <property type="protein sequence ID" value="XP_050509313.1"/>
    <property type="gene ID" value="LOC126886418"/>
</dbReference>
<feature type="chain" id="PRO_5046294015" evidence="2">
    <location>
        <begin position="25"/>
        <end position="320"/>
    </location>
</feature>
<accession>A0ABM5KGN3</accession>
<keyword evidence="4" id="KW-1185">Reference proteome</keyword>
<organism evidence="3 4">
    <name type="scientific">Diabrotica virgifera virgifera</name>
    <name type="common">western corn rootworm</name>
    <dbReference type="NCBI Taxonomy" id="50390"/>
    <lineage>
        <taxon>Eukaryota</taxon>
        <taxon>Metazoa</taxon>
        <taxon>Ecdysozoa</taxon>
        <taxon>Arthropoda</taxon>
        <taxon>Hexapoda</taxon>
        <taxon>Insecta</taxon>
        <taxon>Pterygota</taxon>
        <taxon>Neoptera</taxon>
        <taxon>Endopterygota</taxon>
        <taxon>Coleoptera</taxon>
        <taxon>Polyphaga</taxon>
        <taxon>Cucujiformia</taxon>
        <taxon>Chrysomeloidea</taxon>
        <taxon>Chrysomelidae</taxon>
        <taxon>Galerucinae</taxon>
        <taxon>Diabroticina</taxon>
        <taxon>Diabroticites</taxon>
        <taxon>Diabrotica</taxon>
    </lineage>
</organism>
<name>A0ABM5KGN3_DIAVI</name>
<dbReference type="Proteomes" id="UP001652700">
    <property type="component" value="Unplaced"/>
</dbReference>
<dbReference type="RefSeq" id="XP_050509313.1">
    <property type="nucleotide sequence ID" value="XM_050653356.1"/>
</dbReference>
<keyword evidence="2" id="KW-0732">Signal</keyword>
<proteinExistence type="predicted"/>
<reference evidence="3" key="1">
    <citation type="submission" date="2025-05" db="UniProtKB">
        <authorList>
            <consortium name="EnsemblMetazoa"/>
        </authorList>
    </citation>
    <scope>IDENTIFICATION</scope>
</reference>
<sequence length="320" mass="37443">MMLTSGEHISYIAILLFMVPQIRAVIQIGGQYDISIGNDIVTISSFEPNESIILPDRCKLRENIASIGDNKCQFRKVAIDEKIDWRSQFIHVTQFDKHSSVVYLDWLHKYGNSVYNYVLRVNLNDLTCNVFTIEIRKLKNFSSYINPCIEKLDEKFLEMCYVFHCYPENNNNNLNTQLELGSKRTYISNIEAEQEIPTESKLDYITNPKLNCDLYRVPFLLTLATLILVVIIFIIVLVYIWKKYKIIEYQQWKDYCDLNIYKNASTRSDGYLTPKLPEPHTYQDIIFGPPSPEPHYEMAPLTNTALKTEKESRRKDIMFT</sequence>
<keyword evidence="1" id="KW-0472">Membrane</keyword>
<evidence type="ECO:0000313" key="3">
    <source>
        <dbReference type="EnsemblMetazoa" id="XP_050509313.1"/>
    </source>
</evidence>
<evidence type="ECO:0000313" key="4">
    <source>
        <dbReference type="Proteomes" id="UP001652700"/>
    </source>
</evidence>
<keyword evidence="1" id="KW-1133">Transmembrane helix</keyword>
<evidence type="ECO:0000256" key="1">
    <source>
        <dbReference type="SAM" id="Phobius"/>
    </source>
</evidence>
<keyword evidence="1" id="KW-0812">Transmembrane</keyword>
<dbReference type="GeneID" id="126886418"/>
<feature type="transmembrane region" description="Helical" evidence="1">
    <location>
        <begin position="219"/>
        <end position="241"/>
    </location>
</feature>
<feature type="signal peptide" evidence="2">
    <location>
        <begin position="1"/>
        <end position="24"/>
    </location>
</feature>